<evidence type="ECO:0000313" key="6">
    <source>
        <dbReference type="RefSeq" id="XP_003743195.1"/>
    </source>
</evidence>
<organism evidence="5 6">
    <name type="scientific">Galendromus occidentalis</name>
    <name type="common">western predatory mite</name>
    <dbReference type="NCBI Taxonomy" id="34638"/>
    <lineage>
        <taxon>Eukaryota</taxon>
        <taxon>Metazoa</taxon>
        <taxon>Ecdysozoa</taxon>
        <taxon>Arthropoda</taxon>
        <taxon>Chelicerata</taxon>
        <taxon>Arachnida</taxon>
        <taxon>Acari</taxon>
        <taxon>Parasitiformes</taxon>
        <taxon>Mesostigmata</taxon>
        <taxon>Gamasina</taxon>
        <taxon>Phytoseioidea</taxon>
        <taxon>Phytoseiidae</taxon>
        <taxon>Typhlodrominae</taxon>
        <taxon>Galendromus</taxon>
    </lineage>
</organism>
<proteinExistence type="predicted"/>
<evidence type="ECO:0000256" key="3">
    <source>
        <dbReference type="SAM" id="Phobius"/>
    </source>
</evidence>
<evidence type="ECO:0000256" key="4">
    <source>
        <dbReference type="SAM" id="SignalP"/>
    </source>
</evidence>
<dbReference type="GO" id="GO:0032222">
    <property type="term" value="P:regulation of synaptic transmission, cholinergic"/>
    <property type="evidence" value="ECO:0007669"/>
    <property type="project" value="InterPro"/>
</dbReference>
<dbReference type="PANTHER" id="PTHR33562:SF2">
    <property type="entry name" value="PROTEIN QUIVER"/>
    <property type="match status" value="1"/>
</dbReference>
<dbReference type="KEGG" id="goe:100906353"/>
<feature type="signal peptide" evidence="4">
    <location>
        <begin position="1"/>
        <end position="23"/>
    </location>
</feature>
<dbReference type="InterPro" id="IPR031424">
    <property type="entry name" value="QVR-like"/>
</dbReference>
<dbReference type="InterPro" id="IPR050975">
    <property type="entry name" value="Sleep_regulator"/>
</dbReference>
<sequence>MSSNFALLVVAAVVLMGSYEVSAFRCYVCNSRNDTDCAKSPIDRRFLKECETVPYENNKEKEPFIVCRHQIVQKEGVVFHDRRCGWKMYAKKREVCLSSSDNLVKTTSCECHTEACNSTSSMNVSLLTIMATVLSLWLIRH</sequence>
<dbReference type="Pfam" id="PF17064">
    <property type="entry name" value="QVR"/>
    <property type="match status" value="1"/>
</dbReference>
<keyword evidence="2" id="KW-0325">Glycoprotein</keyword>
<dbReference type="GO" id="GO:0030431">
    <property type="term" value="P:sleep"/>
    <property type="evidence" value="ECO:0007669"/>
    <property type="project" value="InterPro"/>
</dbReference>
<dbReference type="RefSeq" id="XP_003743195.1">
    <property type="nucleotide sequence ID" value="XM_003743147.1"/>
</dbReference>
<protein>
    <submittedName>
        <fullName evidence="6">Uncharacterized protein LOC100906353</fullName>
    </submittedName>
</protein>
<keyword evidence="3" id="KW-0812">Transmembrane</keyword>
<dbReference type="AlphaFoldDB" id="A0AAJ6QTB4"/>
<keyword evidence="3" id="KW-1133">Transmembrane helix</keyword>
<feature type="transmembrane region" description="Helical" evidence="3">
    <location>
        <begin position="121"/>
        <end position="139"/>
    </location>
</feature>
<keyword evidence="1 4" id="KW-0732">Signal</keyword>
<evidence type="ECO:0000256" key="2">
    <source>
        <dbReference type="ARBA" id="ARBA00023180"/>
    </source>
</evidence>
<evidence type="ECO:0000313" key="5">
    <source>
        <dbReference type="Proteomes" id="UP000694867"/>
    </source>
</evidence>
<dbReference type="GeneID" id="100906353"/>
<keyword evidence="5" id="KW-1185">Reference proteome</keyword>
<dbReference type="Proteomes" id="UP000694867">
    <property type="component" value="Unplaced"/>
</dbReference>
<dbReference type="CTD" id="34647"/>
<keyword evidence="3" id="KW-0472">Membrane</keyword>
<gene>
    <name evidence="6" type="primary">LOC100906353</name>
</gene>
<name>A0AAJ6QTB4_9ACAR</name>
<accession>A0AAJ6QTB4</accession>
<feature type="chain" id="PRO_5042607264" evidence="4">
    <location>
        <begin position="24"/>
        <end position="141"/>
    </location>
</feature>
<reference evidence="6" key="1">
    <citation type="submission" date="2025-08" db="UniProtKB">
        <authorList>
            <consortium name="RefSeq"/>
        </authorList>
    </citation>
    <scope>IDENTIFICATION</scope>
</reference>
<dbReference type="PANTHER" id="PTHR33562">
    <property type="entry name" value="ATILLA, ISOFORM B-RELATED-RELATED"/>
    <property type="match status" value="1"/>
</dbReference>
<evidence type="ECO:0000256" key="1">
    <source>
        <dbReference type="ARBA" id="ARBA00022729"/>
    </source>
</evidence>